<dbReference type="SUPFAM" id="SSF81301">
    <property type="entry name" value="Nucleotidyltransferase"/>
    <property type="match status" value="1"/>
</dbReference>
<dbReference type="Proteomes" id="UP001238973">
    <property type="component" value="Unassembled WGS sequence"/>
</dbReference>
<dbReference type="InterPro" id="IPR043519">
    <property type="entry name" value="NT_sf"/>
</dbReference>
<dbReference type="EMBL" id="JAUCFI010000003">
    <property type="protein sequence ID" value="MDM5285506.1"/>
    <property type="molecule type" value="Genomic_DNA"/>
</dbReference>
<dbReference type="RefSeq" id="WP_289350473.1">
    <property type="nucleotide sequence ID" value="NZ_JAUCFI010000003.1"/>
</dbReference>
<sequence>MENNHSIDLSILSKELRLLLEIMKTEDYDSIGSVKNELYIDIDWGIFLQLARHHRVYPLIYSKLKKTDDNRIPPYVIQTLYKDFKKNTFQMLLLSGEMEQVSELFTENHVRLLFLKGPVIAADIYGDISLRTSKDLDILISITDLKRAEELLLSIGYEKEVVPNVLNEWKWRYHHVIYFHPQKKIQLELHWRLQSLPMKVPKFYELWERKRVSTLTSYPVYFLGKEDLLLYLISHGARHGWFRLRWLLDIDQMLKKGFELEDIKSLISKYQNRKLVGQALILASELLETRMNEGWGNFTEGTDSKKIAQNALNFIKGTESLESIMSSECYKDYSLSLKSKLQRFFNFLILFYPNSADSMTLRVPKPLHFLYFPLRPFLVVWRKTRKPS</sequence>
<dbReference type="Pfam" id="PF14907">
    <property type="entry name" value="NTP_transf_5"/>
    <property type="match status" value="1"/>
</dbReference>
<dbReference type="AlphaFoldDB" id="A0AAJ1QQ55"/>
<dbReference type="InterPro" id="IPR039498">
    <property type="entry name" value="NTP_transf_5"/>
</dbReference>
<accession>A0AAJ1QQ55</accession>
<gene>
    <name evidence="1" type="ORF">QUF85_19700</name>
</gene>
<evidence type="ECO:0000313" key="2">
    <source>
        <dbReference type="Proteomes" id="UP001238973"/>
    </source>
</evidence>
<organism evidence="1 2">
    <name type="scientific">Peribacillus frigoritolerans</name>
    <dbReference type="NCBI Taxonomy" id="450367"/>
    <lineage>
        <taxon>Bacteria</taxon>
        <taxon>Bacillati</taxon>
        <taxon>Bacillota</taxon>
        <taxon>Bacilli</taxon>
        <taxon>Bacillales</taxon>
        <taxon>Bacillaceae</taxon>
        <taxon>Peribacillus</taxon>
    </lineage>
</organism>
<protein>
    <submittedName>
        <fullName evidence="1">Nucleotidyltransferase family protein</fullName>
    </submittedName>
</protein>
<name>A0AAJ1QQ55_9BACI</name>
<reference evidence="1" key="1">
    <citation type="submission" date="2023-06" db="EMBL/GenBank/DDBJ databases">
        <title>Comparative genomics of Bacillaceae isolates and their secondary metabolite potential.</title>
        <authorList>
            <person name="Song L."/>
            <person name="Nielsen L.J."/>
            <person name="Mohite O."/>
            <person name="Xu X."/>
            <person name="Weber T."/>
            <person name="Kovacs A.T."/>
        </authorList>
    </citation>
    <scope>NUCLEOTIDE SEQUENCE</scope>
    <source>
        <strain evidence="1">G1S1</strain>
    </source>
</reference>
<proteinExistence type="predicted"/>
<evidence type="ECO:0000313" key="1">
    <source>
        <dbReference type="EMBL" id="MDM5285506.1"/>
    </source>
</evidence>
<comment type="caution">
    <text evidence="1">The sequence shown here is derived from an EMBL/GenBank/DDBJ whole genome shotgun (WGS) entry which is preliminary data.</text>
</comment>
<dbReference type="Gene3D" id="3.30.460.40">
    <property type="match status" value="1"/>
</dbReference>